<organism evidence="3">
    <name type="scientific">Guillardia theta</name>
    <name type="common">Cryptophyte</name>
    <name type="synonym">Cryptomonas phi</name>
    <dbReference type="NCBI Taxonomy" id="55529"/>
    <lineage>
        <taxon>Eukaryota</taxon>
        <taxon>Cryptophyceae</taxon>
        <taxon>Pyrenomonadales</taxon>
        <taxon>Geminigeraceae</taxon>
        <taxon>Guillardia</taxon>
    </lineage>
</organism>
<accession>A0A6U5YYU6</accession>
<sequence length="305" mass="33086">MSGYSINQAHLIHDHSSGRSSTRLHAPPGGASSISFGWGQENEPPRVAMSPPKSIATPPKAVQAASPQPTESPGEDRKGFGDTGHSCVRLHAPAGGSNALGTSFAWAEPEGKAPPQPAEHVHKQSMPSAKVVSNVMQVGSTVIYRQLGSNAESVAQIVEIEPVGSRKDNYKIRFEDGRERNTTVDKLRLVQEEEAPEEGMERMNVQDENVPPAETSSPFRKTDFQDKRIGDGVKVQAVQGAGVGELSIGQKVLYKQTPRSDPEEVVVVDVELPGHNGSMRTKTYYHIQFSDGRTRETTIDKITKM</sequence>
<protein>
    <submittedName>
        <fullName evidence="3">Uncharacterized protein</fullName>
    </submittedName>
</protein>
<evidence type="ECO:0000256" key="1">
    <source>
        <dbReference type="SAM" id="MobiDB-lite"/>
    </source>
</evidence>
<dbReference type="EMBL" id="HBKN01015324">
    <property type="protein sequence ID" value="CAE2292802.1"/>
    <property type="molecule type" value="Transcribed_RNA"/>
</dbReference>
<gene>
    <name evidence="2" type="ORF">GTHE00462_LOCUS11946</name>
    <name evidence="3" type="ORF">GTHE00462_LOCUS11949</name>
</gene>
<dbReference type="EMBL" id="HBKN01015327">
    <property type="protein sequence ID" value="CAE2292807.1"/>
    <property type="molecule type" value="Transcribed_RNA"/>
</dbReference>
<dbReference type="AlphaFoldDB" id="A0A6U5YYU6"/>
<name>A0A6U5YYU6_GUITH</name>
<feature type="region of interest" description="Disordered" evidence="1">
    <location>
        <begin position="194"/>
        <end position="224"/>
    </location>
</feature>
<feature type="region of interest" description="Disordered" evidence="1">
    <location>
        <begin position="1"/>
        <end position="87"/>
    </location>
</feature>
<evidence type="ECO:0000313" key="3">
    <source>
        <dbReference type="EMBL" id="CAE2292807.1"/>
    </source>
</evidence>
<proteinExistence type="predicted"/>
<reference evidence="3" key="1">
    <citation type="submission" date="2021-01" db="EMBL/GenBank/DDBJ databases">
        <authorList>
            <person name="Corre E."/>
            <person name="Pelletier E."/>
            <person name="Niang G."/>
            <person name="Scheremetjew M."/>
            <person name="Finn R."/>
            <person name="Kale V."/>
            <person name="Holt S."/>
            <person name="Cochrane G."/>
            <person name="Meng A."/>
            <person name="Brown T."/>
            <person name="Cohen L."/>
        </authorList>
    </citation>
    <scope>NUCLEOTIDE SEQUENCE</scope>
    <source>
        <strain evidence="3">CCMP 2712</strain>
    </source>
</reference>
<evidence type="ECO:0000313" key="2">
    <source>
        <dbReference type="EMBL" id="CAE2292802.1"/>
    </source>
</evidence>